<accession>A0A6L6QFZ3</accession>
<dbReference type="Proteomes" id="UP000472320">
    <property type="component" value="Unassembled WGS sequence"/>
</dbReference>
<gene>
    <name evidence="1" type="ORF">GM658_08140</name>
</gene>
<dbReference type="OrthoDB" id="9101220at2"/>
<reference evidence="1 2" key="1">
    <citation type="submission" date="2019-11" db="EMBL/GenBank/DDBJ databases">
        <title>Type strains purchased from KCTC, JCM and DSMZ.</title>
        <authorList>
            <person name="Lu H."/>
        </authorList>
    </citation>
    <scope>NUCLEOTIDE SEQUENCE [LARGE SCALE GENOMIC DNA]</scope>
    <source>
        <strain evidence="1 2">JCM 31587</strain>
    </source>
</reference>
<dbReference type="EMBL" id="WNKX01000005">
    <property type="protein sequence ID" value="MTW10573.1"/>
    <property type="molecule type" value="Genomic_DNA"/>
</dbReference>
<evidence type="ECO:0000313" key="1">
    <source>
        <dbReference type="EMBL" id="MTW10573.1"/>
    </source>
</evidence>
<proteinExistence type="predicted"/>
<keyword evidence="2" id="KW-1185">Reference proteome</keyword>
<protein>
    <submittedName>
        <fullName evidence="1">Uncharacterized protein</fullName>
    </submittedName>
</protein>
<organism evidence="1 2">
    <name type="scientific">Massilia eburnea</name>
    <dbReference type="NCBI Taxonomy" id="1776165"/>
    <lineage>
        <taxon>Bacteria</taxon>
        <taxon>Pseudomonadati</taxon>
        <taxon>Pseudomonadota</taxon>
        <taxon>Betaproteobacteria</taxon>
        <taxon>Burkholderiales</taxon>
        <taxon>Oxalobacteraceae</taxon>
        <taxon>Telluria group</taxon>
        <taxon>Massilia</taxon>
    </lineage>
</organism>
<evidence type="ECO:0000313" key="2">
    <source>
        <dbReference type="Proteomes" id="UP000472320"/>
    </source>
</evidence>
<name>A0A6L6QFZ3_9BURK</name>
<dbReference type="AlphaFoldDB" id="A0A6L6QFZ3"/>
<sequence>MAFHNAFKYRGYTLDCEPVRWSDDCFIAQVVISREAGEALDEYPFPNLCIRHSAPSAAQFAKDWGRQWVDARKSRQ</sequence>
<comment type="caution">
    <text evidence="1">The sequence shown here is derived from an EMBL/GenBank/DDBJ whole genome shotgun (WGS) entry which is preliminary data.</text>
</comment>
<dbReference type="RefSeq" id="WP_155453520.1">
    <property type="nucleotide sequence ID" value="NZ_WNKX01000005.1"/>
</dbReference>